<reference evidence="3" key="1">
    <citation type="submission" date="2022-04" db="EMBL/GenBank/DDBJ databases">
        <title>Paenibacillus mangrovi sp. nov., a novel endophytic bacterium isolated from bark of Kandelia candel.</title>
        <authorList>
            <person name="Tuo L."/>
        </authorList>
    </citation>
    <scope>NUCLEOTIDE SEQUENCE</scope>
    <source>
        <strain evidence="3">KQZ6P-2</strain>
    </source>
</reference>
<feature type="signal peptide" evidence="1">
    <location>
        <begin position="1"/>
        <end position="29"/>
    </location>
</feature>
<comment type="caution">
    <text evidence="3">The sequence shown here is derived from an EMBL/GenBank/DDBJ whole genome shotgun (WGS) entry which is preliminary data.</text>
</comment>
<dbReference type="InterPro" id="IPR011050">
    <property type="entry name" value="Pectin_lyase_fold/virulence"/>
</dbReference>
<gene>
    <name evidence="3" type="ORF">MUG84_15950</name>
</gene>
<protein>
    <submittedName>
        <fullName evidence="3">Right-handed parallel beta-helix repeat-containing protein</fullName>
    </submittedName>
</protein>
<keyword evidence="4" id="KW-1185">Reference proteome</keyword>
<dbReference type="PANTHER" id="PTHR36453:SF1">
    <property type="entry name" value="RIGHT HANDED BETA HELIX DOMAIN-CONTAINING PROTEIN"/>
    <property type="match status" value="1"/>
</dbReference>
<dbReference type="EMBL" id="JALIRP010000006">
    <property type="protein sequence ID" value="MCJ8013224.1"/>
    <property type="molecule type" value="Genomic_DNA"/>
</dbReference>
<dbReference type="InterPro" id="IPR006626">
    <property type="entry name" value="PbH1"/>
</dbReference>
<dbReference type="Gene3D" id="2.160.20.10">
    <property type="entry name" value="Single-stranded right-handed beta-helix, Pectin lyase-like"/>
    <property type="match status" value="2"/>
</dbReference>
<evidence type="ECO:0000259" key="2">
    <source>
        <dbReference type="Pfam" id="PF13229"/>
    </source>
</evidence>
<evidence type="ECO:0000256" key="1">
    <source>
        <dbReference type="SAM" id="SignalP"/>
    </source>
</evidence>
<dbReference type="PANTHER" id="PTHR36453">
    <property type="entry name" value="SECRETED PROTEIN-RELATED"/>
    <property type="match status" value="1"/>
</dbReference>
<proteinExistence type="predicted"/>
<keyword evidence="1" id="KW-0732">Signal</keyword>
<accession>A0A9X1WQI5</accession>
<dbReference type="RefSeq" id="WP_244726390.1">
    <property type="nucleotide sequence ID" value="NZ_JALIRP010000006.1"/>
</dbReference>
<name>A0A9X1WQI5_9BACL</name>
<dbReference type="SUPFAM" id="SSF51126">
    <property type="entry name" value="Pectin lyase-like"/>
    <property type="match status" value="1"/>
</dbReference>
<dbReference type="InterPro" id="IPR039448">
    <property type="entry name" value="Beta_helix"/>
</dbReference>
<feature type="domain" description="Right handed beta helix" evidence="2">
    <location>
        <begin position="459"/>
        <end position="581"/>
    </location>
</feature>
<dbReference type="SMART" id="SM00710">
    <property type="entry name" value="PbH1"/>
    <property type="match status" value="7"/>
</dbReference>
<evidence type="ECO:0000313" key="3">
    <source>
        <dbReference type="EMBL" id="MCJ8013224.1"/>
    </source>
</evidence>
<dbReference type="Pfam" id="PF13229">
    <property type="entry name" value="Beta_helix"/>
    <property type="match status" value="1"/>
</dbReference>
<feature type="chain" id="PRO_5040768335" evidence="1">
    <location>
        <begin position="30"/>
        <end position="726"/>
    </location>
</feature>
<dbReference type="AlphaFoldDB" id="A0A9X1WQI5"/>
<evidence type="ECO:0000313" key="4">
    <source>
        <dbReference type="Proteomes" id="UP001139347"/>
    </source>
</evidence>
<dbReference type="InterPro" id="IPR012334">
    <property type="entry name" value="Pectin_lyas_fold"/>
</dbReference>
<dbReference type="Proteomes" id="UP001139347">
    <property type="component" value="Unassembled WGS sequence"/>
</dbReference>
<organism evidence="3 4">
    <name type="scientific">Paenibacillus mangrovi</name>
    <dbReference type="NCBI Taxonomy" id="2931978"/>
    <lineage>
        <taxon>Bacteria</taxon>
        <taxon>Bacillati</taxon>
        <taxon>Bacillota</taxon>
        <taxon>Bacilli</taxon>
        <taxon>Bacillales</taxon>
        <taxon>Paenibacillaceae</taxon>
        <taxon>Paenibacillus</taxon>
    </lineage>
</organism>
<sequence>MMNRKIGKIMICMVCIATYLFTLAPSVFADENVKGAETTFFVATNGNDANPGTKNAPFQTLEAARDAIRQLKSSSGLPKGGVKVFIRGGEYRFDNTFLLEQQDSGEPGKPIVYAAFPGERVQFIGGASLPANMFAPVTDEGIRERLPADSRDAIVQLHLPDLGITDYGQIRQGGFGPFDNIANPELFFNEQSLQLSRYPNSDYVKIGKVTVLGGNPRNNAPDTPGGSDAKVQEEFLKGHTFVYNDPRPNNWVDTGDIWLSGYFYWDWADGNLNVSSIDKTNNTISTKTASYYGIRSGQRYYYYNILEEIDQPGEWYLDRSTGMLYLYPPSDISQAKIVLSLMDEPLIKLQGASFINFEKLDLGYTRGSAIEIVDGTDNLISGCTIVQTGGFAVVIGDRKTGTQGGTNNGVISSTIVDTGIGGIYLAGGDRVSLTPGNNYAVNNEISRFSRLKKTYSPAVELFGVGNKVANNYIHDAPHMAIFIHGNNHLIEKNEIYNVLTETGDAGAIYMGRDWTEQGNVIRYNYLHKLRNSSANDQIGVYLDDMASGTTVYANLFDDVYRPVLVGGGRNNVIDHNIMLNSVRSIFADERGLNWAAYHAEPGGTLRVKLAQIPYSTPPWSTTYPNLVNILEDWPAAPKYNEITNNLIYNTSKDMEIAPTVSTYGKIENNYFIQNGQKLPGNAGSSFSETVQVFGDGKAGLYTDKYRKNVVSNNNHSLVKLMEDLKQ</sequence>